<organism evidence="3 4">
    <name type="scientific">Actinomadura violacea</name>
    <dbReference type="NCBI Taxonomy" id="2819934"/>
    <lineage>
        <taxon>Bacteria</taxon>
        <taxon>Bacillati</taxon>
        <taxon>Actinomycetota</taxon>
        <taxon>Actinomycetes</taxon>
        <taxon>Streptosporangiales</taxon>
        <taxon>Thermomonosporaceae</taxon>
        <taxon>Actinomadura</taxon>
    </lineage>
</organism>
<feature type="domain" description="ABC1 atypical kinase-like" evidence="2">
    <location>
        <begin position="94"/>
        <end position="338"/>
    </location>
</feature>
<gene>
    <name evidence="3" type="ORF">J4709_30945</name>
</gene>
<dbReference type="CDD" id="cd13970">
    <property type="entry name" value="ABC1_ADCK3"/>
    <property type="match status" value="1"/>
</dbReference>
<proteinExistence type="inferred from homology"/>
<dbReference type="InterPro" id="IPR050154">
    <property type="entry name" value="UbiB_kinase"/>
</dbReference>
<evidence type="ECO:0000313" key="4">
    <source>
        <dbReference type="Proteomes" id="UP000680206"/>
    </source>
</evidence>
<dbReference type="InterPro" id="IPR034646">
    <property type="entry name" value="ADCK3_dom"/>
</dbReference>
<dbReference type="SUPFAM" id="SSF56112">
    <property type="entry name" value="Protein kinase-like (PK-like)"/>
    <property type="match status" value="1"/>
</dbReference>
<accession>A0ABS3RZ37</accession>
<dbReference type="EMBL" id="JAGEPF010000020">
    <property type="protein sequence ID" value="MBO2462000.1"/>
    <property type="molecule type" value="Genomic_DNA"/>
</dbReference>
<dbReference type="InterPro" id="IPR004147">
    <property type="entry name" value="ABC1_dom"/>
</dbReference>
<sequence>MAERGVRGGRVARTAPLVGLAGRTAGEAVVASLRRRVGVAGGDPEAAERRAAERWVERLGRSKGVLMKAGQLMSFVDFSVDGEYRPVFQQALARLQDDAPPMPAEMAAAQVEAELGAPAGEVFAEFEPVPVAAASIGQVHRAVTRDGRRVAVKVQYPGVERAIRADLANGELLATFFQVGRGMVPRGPSLDLRRVAQEVSERIGDEIDYLTEARNQQEFADHYRGHPFVRIPEVVHELTTRRVLTMEFAEGIRHRDALSADQGLKDRWGEVLFRFYLGSIRRIGIFHADPHPGNYLFHEDGSVTFLDFGCVKHFTPEMLRYQVDTAEATVDGDVDRLLRIQYGHGCLDPADPPPADQVLGFWRTTLHAWTAPQPYTYEPAGEADVSRAQFGLRGPYGEFLRKFKMDPELTTLTRIQLGVSAVLSGLRATGEWEGIRREWDRGGPPATELGELDVAFWGAGAVHAR</sequence>
<protein>
    <submittedName>
        <fullName evidence="3">AarF/ABC1/UbiB kinase family protein</fullName>
    </submittedName>
</protein>
<dbReference type="Pfam" id="PF03109">
    <property type="entry name" value="ABC1"/>
    <property type="match status" value="1"/>
</dbReference>
<dbReference type="InterPro" id="IPR011009">
    <property type="entry name" value="Kinase-like_dom_sf"/>
</dbReference>
<dbReference type="Proteomes" id="UP000680206">
    <property type="component" value="Unassembled WGS sequence"/>
</dbReference>
<reference evidence="3 4" key="1">
    <citation type="submission" date="2021-03" db="EMBL/GenBank/DDBJ databases">
        <title>Actinomadura violae sp. nov., isolated from lichen in Thailand.</title>
        <authorList>
            <person name="Kanchanasin P."/>
            <person name="Saeng-In P."/>
            <person name="Phongsopitanun W."/>
            <person name="Yuki M."/>
            <person name="Kudo T."/>
            <person name="Ohkuma M."/>
            <person name="Tanasupawat S."/>
        </authorList>
    </citation>
    <scope>NUCLEOTIDE SEQUENCE [LARGE SCALE GENOMIC DNA]</scope>
    <source>
        <strain evidence="3 4">LCR2-06</strain>
    </source>
</reference>
<dbReference type="RefSeq" id="WP_208245860.1">
    <property type="nucleotide sequence ID" value="NZ_JAGEPF010000020.1"/>
</dbReference>
<keyword evidence="4" id="KW-1185">Reference proteome</keyword>
<keyword evidence="3" id="KW-0808">Transferase</keyword>
<evidence type="ECO:0000259" key="2">
    <source>
        <dbReference type="Pfam" id="PF03109"/>
    </source>
</evidence>
<dbReference type="PANTHER" id="PTHR10566">
    <property type="entry name" value="CHAPERONE-ACTIVITY OF BC1 COMPLEX CABC1 -RELATED"/>
    <property type="match status" value="1"/>
</dbReference>
<name>A0ABS3RZ37_9ACTN</name>
<dbReference type="GO" id="GO:0016301">
    <property type="term" value="F:kinase activity"/>
    <property type="evidence" value="ECO:0007669"/>
    <property type="project" value="UniProtKB-KW"/>
</dbReference>
<keyword evidence="3" id="KW-0418">Kinase</keyword>
<evidence type="ECO:0000256" key="1">
    <source>
        <dbReference type="ARBA" id="ARBA00009670"/>
    </source>
</evidence>
<comment type="similarity">
    <text evidence="1">Belongs to the protein kinase superfamily. ADCK protein kinase family.</text>
</comment>
<dbReference type="PANTHER" id="PTHR10566:SF113">
    <property type="entry name" value="PROTEIN ACTIVITY OF BC1 COMPLEX KINASE 7, CHLOROPLASTIC"/>
    <property type="match status" value="1"/>
</dbReference>
<evidence type="ECO:0000313" key="3">
    <source>
        <dbReference type="EMBL" id="MBO2462000.1"/>
    </source>
</evidence>
<comment type="caution">
    <text evidence="3">The sequence shown here is derived from an EMBL/GenBank/DDBJ whole genome shotgun (WGS) entry which is preliminary data.</text>
</comment>